<dbReference type="Pfam" id="PF13508">
    <property type="entry name" value="Acetyltransf_7"/>
    <property type="match status" value="1"/>
</dbReference>
<dbReference type="RefSeq" id="WP_256624023.1">
    <property type="nucleotide sequence ID" value="NZ_FQYL01000001.1"/>
</dbReference>
<feature type="domain" description="N-acetyltransferase" evidence="1">
    <location>
        <begin position="141"/>
        <end position="229"/>
    </location>
</feature>
<dbReference type="CDD" id="cd04301">
    <property type="entry name" value="NAT_SF"/>
    <property type="match status" value="1"/>
</dbReference>
<keyword evidence="3" id="KW-1185">Reference proteome</keyword>
<dbReference type="InterPro" id="IPR016181">
    <property type="entry name" value="Acyl_CoA_acyltransferase"/>
</dbReference>
<proteinExistence type="predicted"/>
<dbReference type="InterPro" id="IPR000182">
    <property type="entry name" value="GNAT_dom"/>
</dbReference>
<dbReference type="PROSITE" id="PS51186">
    <property type="entry name" value="GNAT"/>
    <property type="match status" value="1"/>
</dbReference>
<dbReference type="EMBL" id="FQYL01000001">
    <property type="protein sequence ID" value="SHI30711.1"/>
    <property type="molecule type" value="Genomic_DNA"/>
</dbReference>
<dbReference type="Gene3D" id="3.40.630.30">
    <property type="match status" value="1"/>
</dbReference>
<protein>
    <submittedName>
        <fullName evidence="2">Acetyltransferase (GNAT) family protein</fullName>
    </submittedName>
</protein>
<evidence type="ECO:0000313" key="3">
    <source>
        <dbReference type="Proteomes" id="UP000184390"/>
    </source>
</evidence>
<accession>A0ABY1HYC0</accession>
<comment type="caution">
    <text evidence="2">The sequence shown here is derived from an EMBL/GenBank/DDBJ whole genome shotgun (WGS) entry which is preliminary data.</text>
</comment>
<evidence type="ECO:0000259" key="1">
    <source>
        <dbReference type="PROSITE" id="PS51186"/>
    </source>
</evidence>
<dbReference type="PANTHER" id="PTHR42791:SF1">
    <property type="entry name" value="N-ACETYLTRANSFERASE DOMAIN-CONTAINING PROTEIN"/>
    <property type="match status" value="1"/>
</dbReference>
<name>A0ABY1HYC0_9ACTO</name>
<organism evidence="2 3">
    <name type="scientific">Actinomyces denticolens</name>
    <dbReference type="NCBI Taxonomy" id="52767"/>
    <lineage>
        <taxon>Bacteria</taxon>
        <taxon>Bacillati</taxon>
        <taxon>Actinomycetota</taxon>
        <taxon>Actinomycetes</taxon>
        <taxon>Actinomycetales</taxon>
        <taxon>Actinomycetaceae</taxon>
        <taxon>Actinomyces</taxon>
    </lineage>
</organism>
<dbReference type="SUPFAM" id="SSF55729">
    <property type="entry name" value="Acyl-CoA N-acyltransferases (Nat)"/>
    <property type="match status" value="1"/>
</dbReference>
<sequence>MSSMSASRVPSPPVVRPGGPDDLDAVAALLTNVFADDPVVRVIIGAAPDPLAALDHLHRVTLDSEYLTDSGEPSANGIAGGAVVDLAVDGDGRVLGAALWNRVERAPKTPADLEGHGSGADGGIDLALLGDAWELLTRDTAACLAARPPRPHWYLYLLAVDASARGTGVGSALLDRGLARADASGLPAHLEATSERAARLYERHGFRTTASIAPGAPLPSYRAMTREARSLLT</sequence>
<dbReference type="Proteomes" id="UP000184390">
    <property type="component" value="Unassembled WGS sequence"/>
</dbReference>
<dbReference type="PANTHER" id="PTHR42791">
    <property type="entry name" value="GNAT FAMILY ACETYLTRANSFERASE"/>
    <property type="match status" value="1"/>
</dbReference>
<gene>
    <name evidence="2" type="ORF">SAMN05216246_101169</name>
</gene>
<reference evidence="2 3" key="1">
    <citation type="submission" date="2016-11" db="EMBL/GenBank/DDBJ databases">
        <authorList>
            <person name="Varghese N."/>
            <person name="Submissions S."/>
        </authorList>
    </citation>
    <scope>NUCLEOTIDE SEQUENCE [LARGE SCALE GENOMIC DNA]</scope>
    <source>
        <strain evidence="2 3">PA</strain>
    </source>
</reference>
<evidence type="ECO:0000313" key="2">
    <source>
        <dbReference type="EMBL" id="SHI30711.1"/>
    </source>
</evidence>
<dbReference type="InterPro" id="IPR052523">
    <property type="entry name" value="Trichothecene_AcTrans"/>
</dbReference>